<keyword evidence="3" id="KW-0808">Transferase</keyword>
<evidence type="ECO:0000313" key="6">
    <source>
        <dbReference type="Proteomes" id="UP001335665"/>
    </source>
</evidence>
<dbReference type="PANTHER" id="PTHR11076:SF35">
    <property type="entry name" value="DNA REPAIR PROTEIN HOMOLOG YOBH"/>
    <property type="match status" value="1"/>
</dbReference>
<evidence type="ECO:0000256" key="1">
    <source>
        <dbReference type="ARBA" id="ARBA00010945"/>
    </source>
</evidence>
<dbReference type="SUPFAM" id="SSF56672">
    <property type="entry name" value="DNA/RNA polymerases"/>
    <property type="match status" value="1"/>
</dbReference>
<keyword evidence="3" id="KW-0239">DNA-directed DNA polymerase</keyword>
<dbReference type="PROSITE" id="PS50173">
    <property type="entry name" value="UMUC"/>
    <property type="match status" value="1"/>
</dbReference>
<dbReference type="InterPro" id="IPR050116">
    <property type="entry name" value="DNA_polymerase-Y"/>
</dbReference>
<keyword evidence="3" id="KW-0548">Nucleotidyltransferase</keyword>
<keyword evidence="6" id="KW-1185">Reference proteome</keyword>
<comment type="caution">
    <text evidence="5">The sequence shown here is derived from an EMBL/GenBank/DDBJ whole genome shotgun (WGS) entry which is preliminary data.</text>
</comment>
<evidence type="ECO:0000259" key="4">
    <source>
        <dbReference type="PROSITE" id="PS50173"/>
    </source>
</evidence>
<organism evidence="5 6">
    <name type="scientific">Limosilactobacillus pontis</name>
    <dbReference type="NCBI Taxonomy" id="35787"/>
    <lineage>
        <taxon>Bacteria</taxon>
        <taxon>Bacillati</taxon>
        <taxon>Bacillota</taxon>
        <taxon>Bacilli</taxon>
        <taxon>Lactobacillales</taxon>
        <taxon>Lactobacillaceae</taxon>
        <taxon>Limosilactobacillus</taxon>
    </lineage>
</organism>
<protein>
    <submittedName>
        <fullName evidence="5">LytTR family transcriptional regulator</fullName>
    </submittedName>
</protein>
<dbReference type="Gene3D" id="3.30.70.270">
    <property type="match status" value="1"/>
</dbReference>
<evidence type="ECO:0000313" key="5">
    <source>
        <dbReference type="EMBL" id="MEE6700897.1"/>
    </source>
</evidence>
<dbReference type="InterPro" id="IPR043502">
    <property type="entry name" value="DNA/RNA_pol_sf"/>
</dbReference>
<dbReference type="RefSeq" id="WP_331192023.1">
    <property type="nucleotide sequence ID" value="NZ_JAQSEN010000006.1"/>
</dbReference>
<gene>
    <name evidence="5" type="ORF">PS396_03660</name>
</gene>
<dbReference type="InterPro" id="IPR001126">
    <property type="entry name" value="UmuC"/>
</dbReference>
<dbReference type="PANTHER" id="PTHR11076">
    <property type="entry name" value="DNA REPAIR POLYMERASE UMUC / TRANSFERASE FAMILY MEMBER"/>
    <property type="match status" value="1"/>
</dbReference>
<dbReference type="EMBL" id="JAQSFA010000006">
    <property type="protein sequence ID" value="MEE6700897.1"/>
    <property type="molecule type" value="Genomic_DNA"/>
</dbReference>
<keyword evidence="2" id="KW-0515">Mutator protein</keyword>
<feature type="domain" description="UmuC" evidence="4">
    <location>
        <begin position="4"/>
        <end position="234"/>
    </location>
</feature>
<dbReference type="Proteomes" id="UP001335665">
    <property type="component" value="Unassembled WGS sequence"/>
</dbReference>
<dbReference type="InterPro" id="IPR017961">
    <property type="entry name" value="DNA_pol_Y-fam_little_finger"/>
</dbReference>
<dbReference type="Pfam" id="PF00817">
    <property type="entry name" value="IMS"/>
    <property type="match status" value="1"/>
</dbReference>
<reference evidence="5 6" key="1">
    <citation type="submission" date="2023-02" db="EMBL/GenBank/DDBJ databases">
        <title>The predominant lactic acid bacteria and yeasts involved in the spontaneous fermentation of millet during the production of the traditional porridge Hausa koko in Ghana.</title>
        <authorList>
            <person name="Atter A."/>
            <person name="Diaz M."/>
        </authorList>
    </citation>
    <scope>NUCLEOTIDE SEQUENCE [LARGE SCALE GENOMIC DNA]</scope>
    <source>
        <strain evidence="5 6">FI11552</strain>
    </source>
</reference>
<dbReference type="Gene3D" id="1.10.150.20">
    <property type="entry name" value="5' to 3' exonuclease, C-terminal subdomain"/>
    <property type="match status" value="1"/>
</dbReference>
<sequence>MATYLAIDLKSFYASAECADLGYDPLNTNLVVADASRTSKTICLAVSPALKKFGLPGRPRLFEVEQRVAALNRQRAQEASDHRLAPWGSICRDELLRSPSLKIEYKVVPPRMAFYLQRSAKVYEIYLRYLPPAKIHPYSIDEVMMDVTDDYLASHHTTAHDLAKEIIQVIQAETRITATAGIGDNLYLAKVAMDIVAKRIPADRDGVRIAEMDEQKYRHYLWAHQPITDFWRVGRGYAKRLAKLGLHTMGDIARCSLGTLSEPQNEETLYREFGKNAELLIDHAWGYESATIDDVKHYHSTNHGLYSSIVLPRPYTFAEGRIVVREMANMLCLQMVKRDLVADEFSLTANYDAQNLQDGHDYHGAVSKDFYGRDVPHPDHAKISFKVPTAAPSELVDHFLAAYDQSFHHQLTIRRVTVTANHLVNRQQAQERTYTEQLDLFADPEQAVQAAEKQQAQRDQDYKLQKLILKMQQDFGKNAIIRAADLKNGAVAKKRNKEIGGHQA</sequence>
<dbReference type="InterPro" id="IPR043128">
    <property type="entry name" value="Rev_trsase/Diguanyl_cyclase"/>
</dbReference>
<name>A0ABU7SS78_9LACO</name>
<accession>A0ABU7SS78</accession>
<evidence type="ECO:0000256" key="2">
    <source>
        <dbReference type="ARBA" id="ARBA00022457"/>
    </source>
</evidence>
<proteinExistence type="inferred from homology"/>
<evidence type="ECO:0000256" key="3">
    <source>
        <dbReference type="ARBA" id="ARBA00022932"/>
    </source>
</evidence>
<comment type="similarity">
    <text evidence="1">Belongs to the DNA polymerase type-Y family.</text>
</comment>
<dbReference type="Pfam" id="PF11799">
    <property type="entry name" value="IMS_C"/>
    <property type="match status" value="1"/>
</dbReference>